<keyword evidence="2" id="KW-0134">Cell wall</keyword>
<dbReference type="PANTHER" id="PTHR43806:SF11">
    <property type="entry name" value="CEREVISIN-RELATED"/>
    <property type="match status" value="1"/>
</dbReference>
<evidence type="ECO:0000256" key="10">
    <source>
        <dbReference type="SAM" id="MobiDB-lite"/>
    </source>
</evidence>
<dbReference type="GO" id="GO:0004252">
    <property type="term" value="F:serine-type endopeptidase activity"/>
    <property type="evidence" value="ECO:0007669"/>
    <property type="project" value="UniProtKB-UniRule"/>
</dbReference>
<feature type="domain" description="SLH" evidence="12">
    <location>
        <begin position="1267"/>
        <end position="1323"/>
    </location>
</feature>
<dbReference type="PROSITE" id="PS51892">
    <property type="entry name" value="SUBTILASE"/>
    <property type="match status" value="1"/>
</dbReference>
<name>A0A7Z9A4U5_9MICC</name>
<dbReference type="PROSITE" id="PS00138">
    <property type="entry name" value="SUBTILASE_SER"/>
    <property type="match status" value="1"/>
</dbReference>
<feature type="compositionally biased region" description="Polar residues" evidence="10">
    <location>
        <begin position="246"/>
        <end position="260"/>
    </location>
</feature>
<protein>
    <submittedName>
        <fullName evidence="13">Minor extracellular protease vpr</fullName>
        <ecNumber evidence="13">3.4.21.-</ecNumber>
    </submittedName>
</protein>
<accession>A0A7Z9A4U5</accession>
<feature type="signal peptide" evidence="11">
    <location>
        <begin position="1"/>
        <end position="27"/>
    </location>
</feature>
<dbReference type="PROSITE" id="PS00136">
    <property type="entry name" value="SUBTILASE_ASP"/>
    <property type="match status" value="1"/>
</dbReference>
<dbReference type="InterPro" id="IPR022398">
    <property type="entry name" value="Peptidase_S8_His-AS"/>
</dbReference>
<dbReference type="CDD" id="cd07474">
    <property type="entry name" value="Peptidases_S8_subtilisin_Vpr-like"/>
    <property type="match status" value="1"/>
</dbReference>
<dbReference type="PRINTS" id="PR00723">
    <property type="entry name" value="SUBTILISIN"/>
</dbReference>
<evidence type="ECO:0000256" key="2">
    <source>
        <dbReference type="ARBA" id="ARBA00022512"/>
    </source>
</evidence>
<dbReference type="InterPro" id="IPR036852">
    <property type="entry name" value="Peptidase_S8/S53_dom_sf"/>
</dbReference>
<keyword evidence="4 11" id="KW-0732">Signal</keyword>
<evidence type="ECO:0000256" key="6">
    <source>
        <dbReference type="ARBA" id="ARBA00022825"/>
    </source>
</evidence>
<evidence type="ECO:0000313" key="13">
    <source>
        <dbReference type="EMBL" id="VEI24722.1"/>
    </source>
</evidence>
<comment type="similarity">
    <text evidence="1 8 9">Belongs to the peptidase S8 family.</text>
</comment>
<feature type="active site" description="Charge relay system" evidence="7 8">
    <location>
        <position position="635"/>
    </location>
</feature>
<dbReference type="InterPro" id="IPR000209">
    <property type="entry name" value="Peptidase_S8/S53_dom"/>
</dbReference>
<feature type="active site" description="Charge relay system" evidence="7 8">
    <location>
        <position position="277"/>
    </location>
</feature>
<keyword evidence="3 8" id="KW-0645">Protease</keyword>
<evidence type="ECO:0000256" key="11">
    <source>
        <dbReference type="SAM" id="SignalP"/>
    </source>
</evidence>
<dbReference type="InterPro" id="IPR015500">
    <property type="entry name" value="Peptidase_S8_subtilisin-rel"/>
</dbReference>
<feature type="domain" description="SLH" evidence="12">
    <location>
        <begin position="1139"/>
        <end position="1200"/>
    </location>
</feature>
<evidence type="ECO:0000256" key="9">
    <source>
        <dbReference type="RuleBase" id="RU003355"/>
    </source>
</evidence>
<dbReference type="EC" id="3.4.21.-" evidence="13"/>
<evidence type="ECO:0000256" key="7">
    <source>
        <dbReference type="PIRSR" id="PIRSR615500-1"/>
    </source>
</evidence>
<dbReference type="InterPro" id="IPR001119">
    <property type="entry name" value="SLH_dom"/>
</dbReference>
<organism evidence="13 14">
    <name type="scientific">Rothia aeria</name>
    <dbReference type="NCBI Taxonomy" id="172042"/>
    <lineage>
        <taxon>Bacteria</taxon>
        <taxon>Bacillati</taxon>
        <taxon>Actinomycetota</taxon>
        <taxon>Actinomycetes</taxon>
        <taxon>Micrococcales</taxon>
        <taxon>Micrococcaceae</taxon>
        <taxon>Rothia</taxon>
    </lineage>
</organism>
<dbReference type="InterPro" id="IPR023827">
    <property type="entry name" value="Peptidase_S8_Asp-AS"/>
</dbReference>
<reference evidence="13 14" key="1">
    <citation type="submission" date="2018-12" db="EMBL/GenBank/DDBJ databases">
        <authorList>
            <consortium name="Pathogen Informatics"/>
        </authorList>
    </citation>
    <scope>NUCLEOTIDE SEQUENCE [LARGE SCALE GENOMIC DNA]</scope>
    <source>
        <strain evidence="13 14">NCTC10207</strain>
    </source>
</reference>
<evidence type="ECO:0000256" key="5">
    <source>
        <dbReference type="ARBA" id="ARBA00022801"/>
    </source>
</evidence>
<dbReference type="EMBL" id="LR134479">
    <property type="protein sequence ID" value="VEI24722.1"/>
    <property type="molecule type" value="Genomic_DNA"/>
</dbReference>
<dbReference type="PANTHER" id="PTHR43806">
    <property type="entry name" value="PEPTIDASE S8"/>
    <property type="match status" value="1"/>
</dbReference>
<evidence type="ECO:0000313" key="14">
    <source>
        <dbReference type="Proteomes" id="UP000282386"/>
    </source>
</evidence>
<keyword evidence="2" id="KW-0964">Secreted</keyword>
<evidence type="ECO:0000256" key="1">
    <source>
        <dbReference type="ARBA" id="ARBA00011073"/>
    </source>
</evidence>
<dbReference type="Pfam" id="PF00082">
    <property type="entry name" value="Peptidase_S8"/>
    <property type="match status" value="1"/>
</dbReference>
<evidence type="ECO:0000256" key="3">
    <source>
        <dbReference type="ARBA" id="ARBA00022670"/>
    </source>
</evidence>
<feature type="region of interest" description="Disordered" evidence="10">
    <location>
        <begin position="246"/>
        <end position="279"/>
    </location>
</feature>
<dbReference type="InterPro" id="IPR034213">
    <property type="entry name" value="S8_Vpr-like"/>
</dbReference>
<dbReference type="InterPro" id="IPR050131">
    <property type="entry name" value="Peptidase_S8_subtilisin-like"/>
</dbReference>
<dbReference type="Gene3D" id="3.40.50.200">
    <property type="entry name" value="Peptidase S8/S53 domain"/>
    <property type="match status" value="2"/>
</dbReference>
<dbReference type="Proteomes" id="UP000282386">
    <property type="component" value="Chromosome"/>
</dbReference>
<dbReference type="PROSITE" id="PS00137">
    <property type="entry name" value="SUBTILASE_HIS"/>
    <property type="match status" value="1"/>
</dbReference>
<feature type="chain" id="PRO_5039500350" evidence="11">
    <location>
        <begin position="28"/>
        <end position="1323"/>
    </location>
</feature>
<evidence type="ECO:0000259" key="12">
    <source>
        <dbReference type="PROSITE" id="PS51272"/>
    </source>
</evidence>
<evidence type="ECO:0000256" key="4">
    <source>
        <dbReference type="ARBA" id="ARBA00022729"/>
    </source>
</evidence>
<dbReference type="SUPFAM" id="SSF52743">
    <property type="entry name" value="Subtilisin-like"/>
    <property type="match status" value="1"/>
</dbReference>
<keyword evidence="5 8" id="KW-0378">Hydrolase</keyword>
<sequence>MRPLSAPRLFVKSCLAATMGLALTLSAAAPASAVQPPADETGIVTSGDTAKDVLSPGMKKAEGNIAVFVQFKGKGAYEQTQSPAVLANKQAPVNKQAEVQAIKTQVQSQAQAAARQSSSQALYTVHNTARGVVLQGNAAQIRELARRSDVERITPIIAKERQNASSVVDTKTVNTWTRENTGYTGKDVTIAVVDSGVDYTHSDFGGPGTAEAYQKAKDMPELPSADSGLIDRTKIAAGVDLVGDSYNASSTNAEQSTPHPDSNPLDCRPDGFGSGGHGTHVAGTAAGYGVNQDGTTFRGDYSKLTAEQLNQMKIGPGTAPEAKILPVRVFGCYGTTHMVIKALDMVMDPNGDGDFSDKANVVNLSLGGEFAPVDDPESYIVNTMARQGVFTVAAAGNANNYNGVGDTYSNSGSPANAAAGLSVANAYGTTQPTDQMKVLAPEQQAGFVNGVYTSSFGYAAASADKLTGEVVKAPASNRYGCEAFSEQDAAQLKGKWVYIDWEDPATGKFPCGSAVRFNHVEAAGGQGVILGSVQERHEVGIAGNATIPGFMLSQSATDKLATAINDGTLRVELNNDYKAQGRTSHSKALDLVSSSARGQHGSDGYIKPDVAAPGAEIVSAAVGGGTKGVAFTGTSMAAPHASGVAALVLQAHQGYSPTMLKAALMNGANTDLKDSQGHTYAVDRVGSGMINAKAAVEAKVLAYDTKQPERISTAFGVLEYTPDSGVQTVTRDITLDNTDSRAHTYTPEYVASTNIPGVSFSLPSTVSVGAGEKKNVTVTVTIDPAKLEKTRDPALEKHQSSRNVVGDKVETTAEGDRQYVASASGRVVFKEDGAEAMRVPVHVAPKPVSAMRADTSKIEFGTGAEQKVKLTGTTLDQGGYRSMLGVFELGAASGRIPTQNLTLASDQVVDVQYVGAASDAPALAAAGKNPDKGNLYFGISTWSNWDVLHSGRSVEVSVDTNGDGQQDYVLEVAREKGLDFPLVKVWKATGDKWDFINQYPLNSAWGDTDTNMMDSNVMVLGAPLKDLGLTSANAKDISYTVFTNTWSNEGSDYVDRTEKATFNPFAPKVWFEGESAGVPGFFADRAGAELTAHQQAGAFEAKALFLHMHNGTGDLSGIGAGHGERAQVVEVSAASANSRDARFKDVPADNQFYTEINWLAQRQITLGYPDGTFRPGENVERGAMAAFFYRLNGSPQFTPPTKPTFSDVPTNHPFYKEIEWMAARGITTGYGDGTFRPSDSVNRDAMAAFFYRNAGSPQFAAPARAPFADVPADSQFYKEIAWLAEQGIAKGWDDGTYRPGEPIHRDAMAAFLYRYHEKVLSRR</sequence>
<dbReference type="RefSeq" id="WP_126500680.1">
    <property type="nucleotide sequence ID" value="NZ_LR134479.1"/>
</dbReference>
<gene>
    <name evidence="13" type="primary">vpr_3</name>
    <name evidence="13" type="ORF">NCTC10207_02224</name>
</gene>
<evidence type="ECO:0000256" key="8">
    <source>
        <dbReference type="PROSITE-ProRule" id="PRU01240"/>
    </source>
</evidence>
<dbReference type="PROSITE" id="PS51272">
    <property type="entry name" value="SLH"/>
    <property type="match status" value="3"/>
</dbReference>
<feature type="domain" description="SLH" evidence="12">
    <location>
        <begin position="1201"/>
        <end position="1264"/>
    </location>
</feature>
<dbReference type="InterPro" id="IPR003137">
    <property type="entry name" value="PA_domain"/>
</dbReference>
<dbReference type="InterPro" id="IPR023828">
    <property type="entry name" value="Peptidase_S8_Ser-AS"/>
</dbReference>
<dbReference type="Pfam" id="PF00395">
    <property type="entry name" value="SLH"/>
    <property type="match status" value="3"/>
</dbReference>
<feature type="active site" description="Charge relay system" evidence="7 8">
    <location>
        <position position="194"/>
    </location>
</feature>
<keyword evidence="6 8" id="KW-0720">Serine protease</keyword>
<proteinExistence type="inferred from homology"/>
<dbReference type="Pfam" id="PF02225">
    <property type="entry name" value="PA"/>
    <property type="match status" value="1"/>
</dbReference>
<dbReference type="GO" id="GO:0006508">
    <property type="term" value="P:proteolysis"/>
    <property type="evidence" value="ECO:0007669"/>
    <property type="project" value="UniProtKB-KW"/>
</dbReference>